<accession>A0A6M3HXL0</accession>
<proteinExistence type="predicted"/>
<evidence type="ECO:0000313" key="2">
    <source>
        <dbReference type="Proteomes" id="UP000503320"/>
    </source>
</evidence>
<name>A0A6M3HXL0_9GAMM</name>
<dbReference type="EMBL" id="CP038017">
    <property type="protein sequence ID" value="QIV94841.1"/>
    <property type="molecule type" value="Genomic_DNA"/>
</dbReference>
<keyword evidence="2" id="KW-1185">Reference proteome</keyword>
<protein>
    <submittedName>
        <fullName evidence="1">Uncharacterized protein</fullName>
    </submittedName>
</protein>
<gene>
    <name evidence="1" type="ORF">E3E15_05525</name>
</gene>
<dbReference type="RefSeq" id="WP_172106909.1">
    <property type="nucleotide sequence ID" value="NZ_CP038017.1"/>
</dbReference>
<organism evidence="1 2">
    <name type="scientific">Allofrancisella frigidaquae</name>
    <dbReference type="NCBI Taxonomy" id="1085644"/>
    <lineage>
        <taxon>Bacteria</taxon>
        <taxon>Pseudomonadati</taxon>
        <taxon>Pseudomonadota</taxon>
        <taxon>Gammaproteobacteria</taxon>
        <taxon>Thiotrichales</taxon>
        <taxon>Francisellaceae</taxon>
        <taxon>Allofrancisella</taxon>
    </lineage>
</organism>
<dbReference type="KEGG" id="afri:E3E15_05525"/>
<sequence length="135" mass="16239">MLQLSINRKMQCAYMQKIAKVNTNYYQLKKDLFNKLKGMGLFWSYDKECDYVNFSEALIIEHALKYAEYNDIISLFNLYEYSFIFTVWEKSVKSDLRFIKINLMLARVFFGMNVDTDYFRNLKNERAEKLRLLAS</sequence>
<dbReference type="Proteomes" id="UP000503320">
    <property type="component" value="Chromosome"/>
</dbReference>
<reference evidence="1 2" key="1">
    <citation type="submission" date="2019-03" db="EMBL/GenBank/DDBJ databases">
        <title>Complete Genome Sequence of Allofrancisella frigidaquae Strain SYSU 10HL1970 Isolated from Water-Cooling Systems in China.</title>
        <authorList>
            <person name="Ohrman C."/>
            <person name="Uneklint I."/>
            <person name="Sjodin A."/>
        </authorList>
    </citation>
    <scope>NUCLEOTIDE SEQUENCE [LARGE SCALE GENOMIC DNA]</scope>
    <source>
        <strain evidence="1 2">SYSU 10HL1970</strain>
    </source>
</reference>
<dbReference type="AlphaFoldDB" id="A0A6M3HXL0"/>
<evidence type="ECO:0000313" key="1">
    <source>
        <dbReference type="EMBL" id="QIV94841.1"/>
    </source>
</evidence>